<keyword evidence="7" id="KW-0653">Protein transport</keyword>
<organism evidence="11 12">
    <name type="scientific">Cyprinus carpio</name>
    <name type="common">Common carp</name>
    <dbReference type="NCBI Taxonomy" id="7962"/>
    <lineage>
        <taxon>Eukaryota</taxon>
        <taxon>Metazoa</taxon>
        <taxon>Chordata</taxon>
        <taxon>Craniata</taxon>
        <taxon>Vertebrata</taxon>
        <taxon>Euteleostomi</taxon>
        <taxon>Actinopterygii</taxon>
        <taxon>Neopterygii</taxon>
        <taxon>Teleostei</taxon>
        <taxon>Ostariophysi</taxon>
        <taxon>Cypriniformes</taxon>
        <taxon>Cyprinidae</taxon>
        <taxon>Cyprininae</taxon>
        <taxon>Cyprinus</taxon>
    </lineage>
</organism>
<keyword evidence="8 10" id="KW-0206">Cytoskeleton</keyword>
<keyword evidence="10" id="KW-0243">Dynein</keyword>
<dbReference type="Gene3D" id="3.30.740.10">
    <property type="entry name" value="Protein Inhibitor Of Neuronal Nitric Oxide Synthase"/>
    <property type="match status" value="1"/>
</dbReference>
<dbReference type="InterPro" id="IPR037177">
    <property type="entry name" value="DLC_sf"/>
</dbReference>
<dbReference type="GO" id="GO:0005634">
    <property type="term" value="C:nucleus"/>
    <property type="evidence" value="ECO:0007669"/>
    <property type="project" value="UniProtKB-SubCell"/>
</dbReference>
<keyword evidence="9" id="KW-0539">Nucleus</keyword>
<keyword evidence="10" id="KW-0505">Motor protein</keyword>
<name>A0A8C1VDE1_CYPCA</name>
<evidence type="ECO:0000256" key="10">
    <source>
        <dbReference type="RuleBase" id="RU365010"/>
    </source>
</evidence>
<keyword evidence="4 10" id="KW-0963">Cytoplasm</keyword>
<dbReference type="GO" id="GO:0005868">
    <property type="term" value="C:cytoplasmic dynein complex"/>
    <property type="evidence" value="ECO:0007669"/>
    <property type="project" value="TreeGrafter"/>
</dbReference>
<evidence type="ECO:0000256" key="5">
    <source>
        <dbReference type="ARBA" id="ARBA00022701"/>
    </source>
</evidence>
<dbReference type="GO" id="GO:0007017">
    <property type="term" value="P:microtubule-based process"/>
    <property type="evidence" value="ECO:0007669"/>
    <property type="project" value="InterPro"/>
</dbReference>
<dbReference type="GO" id="GO:0005874">
    <property type="term" value="C:microtubule"/>
    <property type="evidence" value="ECO:0007669"/>
    <property type="project" value="UniProtKB-KW"/>
</dbReference>
<evidence type="ECO:0000256" key="8">
    <source>
        <dbReference type="ARBA" id="ARBA00023212"/>
    </source>
</evidence>
<reference evidence="11" key="1">
    <citation type="submission" date="2025-08" db="UniProtKB">
        <authorList>
            <consortium name="Ensembl"/>
        </authorList>
    </citation>
    <scope>IDENTIFICATION</scope>
</reference>
<dbReference type="Pfam" id="PF01221">
    <property type="entry name" value="Dynein_light"/>
    <property type="match status" value="1"/>
</dbReference>
<keyword evidence="6" id="KW-0509">mRNA transport</keyword>
<dbReference type="Ensembl" id="ENSCCRT00015051495.1">
    <property type="protein sequence ID" value="ENSCCRP00015049820.1"/>
    <property type="gene ID" value="ENSCCRG00015020585.1"/>
</dbReference>
<evidence type="ECO:0000313" key="12">
    <source>
        <dbReference type="Proteomes" id="UP000694700"/>
    </source>
</evidence>
<dbReference type="SUPFAM" id="SSF54648">
    <property type="entry name" value="DLC"/>
    <property type="match status" value="1"/>
</dbReference>
<dbReference type="GO" id="GO:0015031">
    <property type="term" value="P:protein transport"/>
    <property type="evidence" value="ECO:0007669"/>
    <property type="project" value="UniProtKB-KW"/>
</dbReference>
<protein>
    <recommendedName>
        <fullName evidence="10">Dynein light chain</fullName>
    </recommendedName>
</protein>
<comment type="similarity">
    <text evidence="10">Belongs to the dynein light chain family.</text>
</comment>
<evidence type="ECO:0000256" key="3">
    <source>
        <dbReference type="ARBA" id="ARBA00022448"/>
    </source>
</evidence>
<proteinExistence type="inferred from homology"/>
<evidence type="ECO:0000256" key="7">
    <source>
        <dbReference type="ARBA" id="ARBA00022927"/>
    </source>
</evidence>
<evidence type="ECO:0000256" key="9">
    <source>
        <dbReference type="ARBA" id="ARBA00023242"/>
    </source>
</evidence>
<dbReference type="PANTHER" id="PTHR11886">
    <property type="entry name" value="DYNEIN LIGHT CHAIN"/>
    <property type="match status" value="1"/>
</dbReference>
<keyword evidence="5 10" id="KW-0493">Microtubule</keyword>
<accession>A0A8C1VDE1</accession>
<dbReference type="SMART" id="SM01375">
    <property type="entry name" value="Dynein_light"/>
    <property type="match status" value="1"/>
</dbReference>
<dbReference type="AlphaFoldDB" id="A0A8C1VDE1"/>
<keyword evidence="3" id="KW-0813">Transport</keyword>
<evidence type="ECO:0000256" key="6">
    <source>
        <dbReference type="ARBA" id="ARBA00022816"/>
    </source>
</evidence>
<evidence type="ECO:0000256" key="1">
    <source>
        <dbReference type="ARBA" id="ARBA00004123"/>
    </source>
</evidence>
<dbReference type="InterPro" id="IPR001372">
    <property type="entry name" value="Dynein_light_chain_typ-1/2"/>
</dbReference>
<evidence type="ECO:0000313" key="11">
    <source>
        <dbReference type="Ensembl" id="ENSCCRP00015049820.1"/>
    </source>
</evidence>
<dbReference type="PANTHER" id="PTHR11886:SF35">
    <property type="entry name" value="DYNEIN LIGHT CHAIN"/>
    <property type="match status" value="1"/>
</dbReference>
<dbReference type="GO" id="GO:0051028">
    <property type="term" value="P:mRNA transport"/>
    <property type="evidence" value="ECO:0007669"/>
    <property type="project" value="UniProtKB-KW"/>
</dbReference>
<dbReference type="FunFam" id="3.30.740.10:FF:000005">
    <property type="entry name" value="Dynein light chain"/>
    <property type="match status" value="1"/>
</dbReference>
<evidence type="ECO:0000256" key="4">
    <source>
        <dbReference type="ARBA" id="ARBA00022490"/>
    </source>
</evidence>
<evidence type="ECO:0000256" key="2">
    <source>
        <dbReference type="ARBA" id="ARBA00004245"/>
    </source>
</evidence>
<comment type="subcellular location">
    <subcellularLocation>
        <location evidence="2 10">Cytoplasm</location>
        <location evidence="2 10">Cytoskeleton</location>
    </subcellularLocation>
    <subcellularLocation>
        <location evidence="1">Nucleus</location>
    </subcellularLocation>
</comment>
<dbReference type="GO" id="GO:0045505">
    <property type="term" value="F:dynein intermediate chain binding"/>
    <property type="evidence" value="ECO:0007669"/>
    <property type="project" value="TreeGrafter"/>
</dbReference>
<sequence length="84" mass="9582">MIEKKKGIMSDEMQRDALQCALLAVNMYKKGINIANYIKKEFNRKHQASWQCIVGSTGYSVSHNSNCYINFTVGKKHIVLFKAP</sequence>
<dbReference type="Proteomes" id="UP000694700">
    <property type="component" value="Unplaced"/>
</dbReference>